<proteinExistence type="predicted"/>
<gene>
    <name evidence="1" type="ORF">OLC1_LOCUS9539</name>
</gene>
<reference evidence="1" key="1">
    <citation type="submission" date="2023-03" db="EMBL/GenBank/DDBJ databases">
        <authorList>
            <person name="Julca I."/>
        </authorList>
    </citation>
    <scope>NUCLEOTIDE SEQUENCE</scope>
</reference>
<sequence>MELDVVLRNKVANEEVQKEGTNSNEQQQLVVFYPVLHEHVIEENASESMRKEGDPDEGLLADAVVCTPKQVDAKELRMTENMENLKKIIAQVAKGEKPDFISARKQWKKPSANGKPRIRCLEKKLLVIIL</sequence>
<accession>A0AAV1CV85</accession>
<name>A0AAV1CV85_OLDCO</name>
<dbReference type="EMBL" id="OX459120">
    <property type="protein sequence ID" value="CAI9099535.1"/>
    <property type="molecule type" value="Genomic_DNA"/>
</dbReference>
<evidence type="ECO:0000313" key="2">
    <source>
        <dbReference type="Proteomes" id="UP001161247"/>
    </source>
</evidence>
<keyword evidence="2" id="KW-1185">Reference proteome</keyword>
<dbReference type="AlphaFoldDB" id="A0AAV1CV85"/>
<organism evidence="1 2">
    <name type="scientific">Oldenlandia corymbosa var. corymbosa</name>
    <dbReference type="NCBI Taxonomy" id="529605"/>
    <lineage>
        <taxon>Eukaryota</taxon>
        <taxon>Viridiplantae</taxon>
        <taxon>Streptophyta</taxon>
        <taxon>Embryophyta</taxon>
        <taxon>Tracheophyta</taxon>
        <taxon>Spermatophyta</taxon>
        <taxon>Magnoliopsida</taxon>
        <taxon>eudicotyledons</taxon>
        <taxon>Gunneridae</taxon>
        <taxon>Pentapetalae</taxon>
        <taxon>asterids</taxon>
        <taxon>lamiids</taxon>
        <taxon>Gentianales</taxon>
        <taxon>Rubiaceae</taxon>
        <taxon>Rubioideae</taxon>
        <taxon>Spermacoceae</taxon>
        <taxon>Hedyotis-Oldenlandia complex</taxon>
        <taxon>Oldenlandia</taxon>
    </lineage>
</organism>
<protein>
    <submittedName>
        <fullName evidence="1">OLC1v1036375C1</fullName>
    </submittedName>
</protein>
<evidence type="ECO:0000313" key="1">
    <source>
        <dbReference type="EMBL" id="CAI9099535.1"/>
    </source>
</evidence>
<dbReference type="Proteomes" id="UP001161247">
    <property type="component" value="Chromosome 3"/>
</dbReference>